<dbReference type="InterPro" id="IPR051532">
    <property type="entry name" value="Ester_Hydrolysis_Enzymes"/>
</dbReference>
<dbReference type="GO" id="GO:0004622">
    <property type="term" value="F:phosphatidylcholine lysophospholipase activity"/>
    <property type="evidence" value="ECO:0007669"/>
    <property type="project" value="TreeGrafter"/>
</dbReference>
<dbReference type="EMBL" id="RIAX01000014">
    <property type="protein sequence ID" value="RNF38464.1"/>
    <property type="molecule type" value="Genomic_DNA"/>
</dbReference>
<accession>A0A3M8P5H4</accession>
<dbReference type="PANTHER" id="PTHR30383:SF27">
    <property type="entry name" value="SPORE GERMINATION LIPASE LIPC"/>
    <property type="match status" value="1"/>
</dbReference>
<dbReference type="InterPro" id="IPR036514">
    <property type="entry name" value="SGNH_hydro_sf"/>
</dbReference>
<comment type="caution">
    <text evidence="3">The sequence shown here is derived from an EMBL/GenBank/DDBJ whole genome shotgun (WGS) entry which is preliminary data.</text>
</comment>
<keyword evidence="4" id="KW-1185">Reference proteome</keyword>
<feature type="compositionally biased region" description="Basic and acidic residues" evidence="1">
    <location>
        <begin position="263"/>
        <end position="281"/>
    </location>
</feature>
<dbReference type="SUPFAM" id="SSF52266">
    <property type="entry name" value="SGNH hydrolase"/>
    <property type="match status" value="1"/>
</dbReference>
<dbReference type="OrthoDB" id="1815486at2"/>
<protein>
    <submittedName>
        <fullName evidence="3">SGNH/GDSL hydrolase family protein</fullName>
    </submittedName>
</protein>
<dbReference type="Gene3D" id="3.40.50.1110">
    <property type="entry name" value="SGNH hydrolase"/>
    <property type="match status" value="1"/>
</dbReference>
<dbReference type="Pfam" id="PF13472">
    <property type="entry name" value="Lipase_GDSL_2"/>
    <property type="match status" value="1"/>
</dbReference>
<evidence type="ECO:0000259" key="2">
    <source>
        <dbReference type="Pfam" id="PF13472"/>
    </source>
</evidence>
<proteinExistence type="predicted"/>
<evidence type="ECO:0000256" key="1">
    <source>
        <dbReference type="SAM" id="MobiDB-lite"/>
    </source>
</evidence>
<sequence length="295" mass="32796">MSGIAISAHAEVKAPAAYVGLGDSLAAGQTPASEIDTGYVDLIAQELMRNQPLAFYTKDLAFPGFTTEDVLERVKSEEAQELLTAANIITVSAGANDLLRLVQTDPMQGSLAFNQIQVNFALDQARSNMEAILQELKERAPCADIYVMGYYFAYPHMRVSQKAGIAEQLDLLNEILERTADKAGVHFVPVDSFFGYDAVDKLPNPADVHPNIEGYRAMANAFFTIYQDAWEVAREELPEPNPLTFEEIMQAREQNEDTPAQDGRSEEKERDNHAFRPSDQVKTDYLALREAIPYI</sequence>
<evidence type="ECO:0000313" key="4">
    <source>
        <dbReference type="Proteomes" id="UP000275473"/>
    </source>
</evidence>
<name>A0A3M8P5H4_9BACL</name>
<dbReference type="PANTHER" id="PTHR30383">
    <property type="entry name" value="THIOESTERASE 1/PROTEASE 1/LYSOPHOSPHOLIPASE L1"/>
    <property type="match status" value="1"/>
</dbReference>
<feature type="region of interest" description="Disordered" evidence="1">
    <location>
        <begin position="253"/>
        <end position="281"/>
    </location>
</feature>
<evidence type="ECO:0000313" key="3">
    <source>
        <dbReference type="EMBL" id="RNF38464.1"/>
    </source>
</evidence>
<reference evidence="3 4" key="1">
    <citation type="journal article" date="2018" name="Int. J. Syst. Evol. Microbiol.">
        <title>Planococcus salinus sp. nov., a moderately halophilic bacterium isolated from a saline-alkali soil.</title>
        <authorList>
            <person name="Gan L."/>
        </authorList>
    </citation>
    <scope>NUCLEOTIDE SEQUENCE [LARGE SCALE GENOMIC DNA]</scope>
    <source>
        <strain evidence="3 4">LCB217</strain>
    </source>
</reference>
<keyword evidence="3" id="KW-0378">Hydrolase</keyword>
<feature type="domain" description="SGNH hydrolase-type esterase" evidence="2">
    <location>
        <begin position="21"/>
        <end position="217"/>
    </location>
</feature>
<dbReference type="Proteomes" id="UP000275473">
    <property type="component" value="Unassembled WGS sequence"/>
</dbReference>
<gene>
    <name evidence="3" type="ORF">EEX84_14480</name>
</gene>
<organism evidence="3 4">
    <name type="scientific">Planococcus salinus</name>
    <dbReference type="NCBI Taxonomy" id="1848460"/>
    <lineage>
        <taxon>Bacteria</taxon>
        <taxon>Bacillati</taxon>
        <taxon>Bacillota</taxon>
        <taxon>Bacilli</taxon>
        <taxon>Bacillales</taxon>
        <taxon>Caryophanaceae</taxon>
        <taxon>Planococcus</taxon>
    </lineage>
</organism>
<dbReference type="InterPro" id="IPR013830">
    <property type="entry name" value="SGNH_hydro"/>
</dbReference>
<dbReference type="AlphaFoldDB" id="A0A3M8P5H4"/>